<reference evidence="1" key="2">
    <citation type="journal article" date="2015" name="Data Brief">
        <title>Shoot transcriptome of the giant reed, Arundo donax.</title>
        <authorList>
            <person name="Barrero R.A."/>
            <person name="Guerrero F.D."/>
            <person name="Moolhuijzen P."/>
            <person name="Goolsby J.A."/>
            <person name="Tidwell J."/>
            <person name="Bellgard S.E."/>
            <person name="Bellgard M.I."/>
        </authorList>
    </citation>
    <scope>NUCLEOTIDE SEQUENCE</scope>
    <source>
        <tissue evidence="1">Shoot tissue taken approximately 20 cm above the soil surface</tissue>
    </source>
</reference>
<evidence type="ECO:0000313" key="1">
    <source>
        <dbReference type="EMBL" id="JAE12592.1"/>
    </source>
</evidence>
<sequence length="76" mass="8723">MTLSTSESTLISEERGKGKYELQIHKTNKQKSRIVLVHESTEAKSLLQTIQNQGEVPFRLRRTTCSHESPPPHKYC</sequence>
<name>A0A0A9FJW2_ARUDO</name>
<dbReference type="EMBL" id="GBRH01185304">
    <property type="protein sequence ID" value="JAE12592.1"/>
    <property type="molecule type" value="Transcribed_RNA"/>
</dbReference>
<proteinExistence type="predicted"/>
<organism evidence="1">
    <name type="scientific">Arundo donax</name>
    <name type="common">Giant reed</name>
    <name type="synonym">Donax arundinaceus</name>
    <dbReference type="NCBI Taxonomy" id="35708"/>
    <lineage>
        <taxon>Eukaryota</taxon>
        <taxon>Viridiplantae</taxon>
        <taxon>Streptophyta</taxon>
        <taxon>Embryophyta</taxon>
        <taxon>Tracheophyta</taxon>
        <taxon>Spermatophyta</taxon>
        <taxon>Magnoliopsida</taxon>
        <taxon>Liliopsida</taxon>
        <taxon>Poales</taxon>
        <taxon>Poaceae</taxon>
        <taxon>PACMAD clade</taxon>
        <taxon>Arundinoideae</taxon>
        <taxon>Arundineae</taxon>
        <taxon>Arundo</taxon>
    </lineage>
</organism>
<reference evidence="1" key="1">
    <citation type="submission" date="2014-09" db="EMBL/GenBank/DDBJ databases">
        <authorList>
            <person name="Magalhaes I.L.F."/>
            <person name="Oliveira U."/>
            <person name="Santos F.R."/>
            <person name="Vidigal T.H.D.A."/>
            <person name="Brescovit A.D."/>
            <person name="Santos A.J."/>
        </authorList>
    </citation>
    <scope>NUCLEOTIDE SEQUENCE</scope>
    <source>
        <tissue evidence="1">Shoot tissue taken approximately 20 cm above the soil surface</tissue>
    </source>
</reference>
<protein>
    <submittedName>
        <fullName evidence="1">Uncharacterized protein</fullName>
    </submittedName>
</protein>
<accession>A0A0A9FJW2</accession>
<dbReference type="AlphaFoldDB" id="A0A0A9FJW2"/>